<keyword evidence="11" id="KW-0249">Electron transport</keyword>
<dbReference type="EC" id="7.1.1.2" evidence="4"/>
<evidence type="ECO:0000256" key="9">
    <source>
        <dbReference type="ARBA" id="ARBA00022792"/>
    </source>
</evidence>
<feature type="domain" description="NADH:quinone oxidoreductase/Mrp antiporter transmembrane" evidence="20">
    <location>
        <begin position="30"/>
        <end position="278"/>
    </location>
</feature>
<dbReference type="GO" id="GO:0005743">
    <property type="term" value="C:mitochondrial inner membrane"/>
    <property type="evidence" value="ECO:0007669"/>
    <property type="project" value="UniProtKB-SubCell"/>
</dbReference>
<dbReference type="PANTHER" id="PTHR46552">
    <property type="entry name" value="NADH-UBIQUINONE OXIDOREDUCTASE CHAIN 2"/>
    <property type="match status" value="1"/>
</dbReference>
<geneLocation type="mitochondrion" evidence="21"/>
<keyword evidence="7" id="KW-0679">Respiratory chain</keyword>
<keyword evidence="15 21" id="KW-0496">Mitochondrion</keyword>
<organism evidence="21">
    <name type="scientific">Pristomyrmex punctatus</name>
    <dbReference type="NCBI Taxonomy" id="507543"/>
    <lineage>
        <taxon>Eukaryota</taxon>
        <taxon>Metazoa</taxon>
        <taxon>Ecdysozoa</taxon>
        <taxon>Arthropoda</taxon>
        <taxon>Hexapoda</taxon>
        <taxon>Insecta</taxon>
        <taxon>Pterygota</taxon>
        <taxon>Neoptera</taxon>
        <taxon>Endopterygota</taxon>
        <taxon>Hymenoptera</taxon>
        <taxon>Apocrita</taxon>
        <taxon>Aculeata</taxon>
        <taxon>Formicoidea</taxon>
        <taxon>Formicidae</taxon>
        <taxon>Myrmicinae</taxon>
        <taxon>Pristomyrmex</taxon>
    </lineage>
</organism>
<feature type="transmembrane region" description="Helical" evidence="19">
    <location>
        <begin position="196"/>
        <end position="213"/>
    </location>
</feature>
<dbReference type="CTD" id="4536"/>
<evidence type="ECO:0000256" key="7">
    <source>
        <dbReference type="ARBA" id="ARBA00022660"/>
    </source>
</evidence>
<feature type="transmembrane region" description="Helical" evidence="19">
    <location>
        <begin position="268"/>
        <end position="299"/>
    </location>
</feature>
<feature type="transmembrane region" description="Helical" evidence="19">
    <location>
        <begin position="234"/>
        <end position="256"/>
    </location>
</feature>
<keyword evidence="14" id="KW-0830">Ubiquinone</keyword>
<dbReference type="AlphaFoldDB" id="E5RQ07"/>
<evidence type="ECO:0000256" key="15">
    <source>
        <dbReference type="ARBA" id="ARBA00023128"/>
    </source>
</evidence>
<dbReference type="InterPro" id="IPR001750">
    <property type="entry name" value="ND/Mrp_TM"/>
</dbReference>
<evidence type="ECO:0000256" key="5">
    <source>
        <dbReference type="ARBA" id="ARBA00021008"/>
    </source>
</evidence>
<dbReference type="InterPro" id="IPR050175">
    <property type="entry name" value="Complex_I_Subunit_2"/>
</dbReference>
<evidence type="ECO:0000256" key="1">
    <source>
        <dbReference type="ARBA" id="ARBA00003257"/>
    </source>
</evidence>
<feature type="transmembrane region" description="Helical" evidence="19">
    <location>
        <begin position="14"/>
        <end position="38"/>
    </location>
</feature>
<gene>
    <name evidence="21" type="primary">ND2</name>
</gene>
<feature type="transmembrane region" description="Helical" evidence="19">
    <location>
        <begin position="311"/>
        <end position="329"/>
    </location>
</feature>
<evidence type="ECO:0000256" key="19">
    <source>
        <dbReference type="SAM" id="Phobius"/>
    </source>
</evidence>
<dbReference type="GO" id="GO:0006120">
    <property type="term" value="P:mitochondrial electron transport, NADH to ubiquinone"/>
    <property type="evidence" value="ECO:0007669"/>
    <property type="project" value="TreeGrafter"/>
</dbReference>
<evidence type="ECO:0000259" key="20">
    <source>
        <dbReference type="Pfam" id="PF00361"/>
    </source>
</evidence>
<accession>E5RQ07</accession>
<reference evidence="21" key="1">
    <citation type="submission" date="2010-04" db="EMBL/GenBank/DDBJ databases">
        <title>The complete mitochondrial genomes of normal and cheater morphs in the parthenogenetic ant, Pristomyrmex punctatus (Hymenoptera: Formicidae).</title>
        <authorList>
            <person name="Hasegawa E."/>
            <person name="Kobayashi K."/>
            <person name="Yagi N."/>
            <person name="Tsuji K."/>
        </authorList>
    </citation>
    <scope>NUCLEOTIDE SEQUENCE</scope>
</reference>
<name>E5RQ07_9HYME</name>
<dbReference type="RefSeq" id="YP_004221796.1">
    <property type="nucleotide sequence ID" value="NC_015075.1"/>
</dbReference>
<evidence type="ECO:0000256" key="18">
    <source>
        <dbReference type="ARBA" id="ARBA00049551"/>
    </source>
</evidence>
<evidence type="ECO:0000256" key="4">
    <source>
        <dbReference type="ARBA" id="ARBA00012944"/>
    </source>
</evidence>
<keyword evidence="10" id="KW-1278">Translocase</keyword>
<comment type="similarity">
    <text evidence="3">Belongs to the complex I subunit 2 family.</text>
</comment>
<evidence type="ECO:0000256" key="12">
    <source>
        <dbReference type="ARBA" id="ARBA00022989"/>
    </source>
</evidence>
<dbReference type="GO" id="GO:0008137">
    <property type="term" value="F:NADH dehydrogenase (ubiquinone) activity"/>
    <property type="evidence" value="ECO:0007669"/>
    <property type="project" value="UniProtKB-EC"/>
</dbReference>
<evidence type="ECO:0000313" key="21">
    <source>
        <dbReference type="EMBL" id="BAJ53360.1"/>
    </source>
</evidence>
<comment type="catalytic activity">
    <reaction evidence="18">
        <text>a ubiquinone + NADH + 5 H(+)(in) = a ubiquinol + NAD(+) + 4 H(+)(out)</text>
        <dbReference type="Rhea" id="RHEA:29091"/>
        <dbReference type="Rhea" id="RHEA-COMP:9565"/>
        <dbReference type="Rhea" id="RHEA-COMP:9566"/>
        <dbReference type="ChEBI" id="CHEBI:15378"/>
        <dbReference type="ChEBI" id="CHEBI:16389"/>
        <dbReference type="ChEBI" id="CHEBI:17976"/>
        <dbReference type="ChEBI" id="CHEBI:57540"/>
        <dbReference type="ChEBI" id="CHEBI:57945"/>
        <dbReference type="EC" id="7.1.1.2"/>
    </reaction>
</comment>
<keyword evidence="9" id="KW-0999">Mitochondrion inner membrane</keyword>
<proteinExistence type="inferred from homology"/>
<evidence type="ECO:0000256" key="17">
    <source>
        <dbReference type="ARBA" id="ARBA00031028"/>
    </source>
</evidence>
<keyword evidence="13" id="KW-0520">NAD</keyword>
<evidence type="ECO:0000256" key="2">
    <source>
        <dbReference type="ARBA" id="ARBA00004448"/>
    </source>
</evidence>
<sequence>MYIIFMPIFLKNFIMSNLIMFTLFCMFFSDLFMIWFFLEISNFLFITLMMMSMKNKHPIFFYFIIQMSSSLMMIMLFTTSNMSYFNHFFNEFLIIIIMMLKLNIPPFHFWLPMIANHLPWIILLTMMTLQKIIPFLMLSLFNLKSIIIYYILLSCSLLPPMMIMKSKSIKTTMSYSSINQMSWLSLINMFEPYLWLKYFILYSFILLMLFKYFKETNISMNFKKFNYKFNDNKMTILTYFFMLTLAGMPPFSFFIMKWFVVYSLTFNMFFFSIMIIMIISSLFMMYLYLNLMIFSLYFYKTKTKLYSYPSPYFMNTIFFLLFLTLIMLML</sequence>
<evidence type="ECO:0000256" key="6">
    <source>
        <dbReference type="ARBA" id="ARBA00022448"/>
    </source>
</evidence>
<dbReference type="GeneID" id="10200272"/>
<keyword evidence="12 19" id="KW-1133">Transmembrane helix</keyword>
<evidence type="ECO:0000256" key="10">
    <source>
        <dbReference type="ARBA" id="ARBA00022967"/>
    </source>
</evidence>
<keyword evidence="6" id="KW-0813">Transport</keyword>
<evidence type="ECO:0000256" key="14">
    <source>
        <dbReference type="ARBA" id="ARBA00023075"/>
    </source>
</evidence>
<evidence type="ECO:0000256" key="3">
    <source>
        <dbReference type="ARBA" id="ARBA00007012"/>
    </source>
</evidence>
<feature type="transmembrane region" description="Helical" evidence="19">
    <location>
        <begin position="59"/>
        <end position="78"/>
    </location>
</feature>
<dbReference type="EMBL" id="AB556947">
    <property type="protein sequence ID" value="BAJ53360.1"/>
    <property type="molecule type" value="Genomic_DNA"/>
</dbReference>
<dbReference type="Pfam" id="PF00361">
    <property type="entry name" value="Proton_antipo_M"/>
    <property type="match status" value="1"/>
</dbReference>
<keyword evidence="8 19" id="KW-0812">Transmembrane</keyword>
<dbReference type="PANTHER" id="PTHR46552:SF1">
    <property type="entry name" value="NADH-UBIQUINONE OXIDOREDUCTASE CHAIN 2"/>
    <property type="match status" value="1"/>
</dbReference>
<evidence type="ECO:0000256" key="13">
    <source>
        <dbReference type="ARBA" id="ARBA00023027"/>
    </source>
</evidence>
<feature type="transmembrane region" description="Helical" evidence="19">
    <location>
        <begin position="84"/>
        <end position="102"/>
    </location>
</feature>
<evidence type="ECO:0000256" key="11">
    <source>
        <dbReference type="ARBA" id="ARBA00022982"/>
    </source>
</evidence>
<evidence type="ECO:0000256" key="8">
    <source>
        <dbReference type="ARBA" id="ARBA00022692"/>
    </source>
</evidence>
<comment type="subcellular location">
    <subcellularLocation>
        <location evidence="2">Mitochondrion inner membrane</location>
        <topology evidence="2">Multi-pass membrane protein</topology>
    </subcellularLocation>
</comment>
<keyword evidence="16 19" id="KW-0472">Membrane</keyword>
<protein>
    <recommendedName>
        <fullName evidence="5">NADH-ubiquinone oxidoreductase chain 2</fullName>
        <ecNumber evidence="4">7.1.1.2</ecNumber>
    </recommendedName>
    <alternativeName>
        <fullName evidence="17">NADH dehydrogenase subunit 2</fullName>
    </alternativeName>
</protein>
<comment type="function">
    <text evidence="1">Core subunit of the mitochondrial membrane respiratory chain NADH dehydrogenase (Complex I) that is believed to belong to the minimal assembly required for catalysis. Complex I functions in the transfer of electrons from NADH to the respiratory chain. The immediate electron acceptor for the enzyme is believed to be ubiquinone.</text>
</comment>
<evidence type="ECO:0000256" key="16">
    <source>
        <dbReference type="ARBA" id="ARBA00023136"/>
    </source>
</evidence>